<comment type="caution">
    <text evidence="1">The sequence shown here is derived from an EMBL/GenBank/DDBJ whole genome shotgun (WGS) entry which is preliminary data.</text>
</comment>
<evidence type="ECO:0000313" key="1">
    <source>
        <dbReference type="EMBL" id="HGY54455.1"/>
    </source>
</evidence>
<name>A0A7V4WTS6_CALAY</name>
<accession>A0A7V4WTS6</accession>
<dbReference type="AlphaFoldDB" id="A0A7V4WTS6"/>
<organism evidence="1">
    <name type="scientific">Caldithrix abyssi</name>
    <dbReference type="NCBI Taxonomy" id="187145"/>
    <lineage>
        <taxon>Bacteria</taxon>
        <taxon>Pseudomonadati</taxon>
        <taxon>Calditrichota</taxon>
        <taxon>Calditrichia</taxon>
        <taxon>Calditrichales</taxon>
        <taxon>Calditrichaceae</taxon>
        <taxon>Caldithrix</taxon>
    </lineage>
</organism>
<gene>
    <name evidence="1" type="ORF">ENK44_02010</name>
</gene>
<proteinExistence type="predicted"/>
<dbReference type="EMBL" id="DRQG01000020">
    <property type="protein sequence ID" value="HGY54455.1"/>
    <property type="molecule type" value="Genomic_DNA"/>
</dbReference>
<protein>
    <submittedName>
        <fullName evidence="1">Uncharacterized protein</fullName>
    </submittedName>
</protein>
<reference evidence="1" key="1">
    <citation type="journal article" date="2020" name="mSystems">
        <title>Genome- and Community-Level Interaction Insights into Carbon Utilization and Element Cycling Functions of Hydrothermarchaeota in Hydrothermal Sediment.</title>
        <authorList>
            <person name="Zhou Z."/>
            <person name="Liu Y."/>
            <person name="Xu W."/>
            <person name="Pan J."/>
            <person name="Luo Z.H."/>
            <person name="Li M."/>
        </authorList>
    </citation>
    <scope>NUCLEOTIDE SEQUENCE [LARGE SCALE GENOMIC DNA]</scope>
    <source>
        <strain evidence="1">HyVt-577</strain>
    </source>
</reference>
<sequence>MNIYPFVFLHAIVLIAVGVKSNTNEMRGKQQYVSTNEQTSADSLSFLPEGTVIFKKTAKKVYCFLPKDTIVQGVLCRGGDHDWMTEFYYNGKLAQAWLGRDEKIQGIPCMKASFWTEVFGSSARVLFYENGRLKQCKLAEDLTIQKQKFEKGDVIYFDPNGKLIKKR</sequence>
<dbReference type="Proteomes" id="UP000885779">
    <property type="component" value="Unassembled WGS sequence"/>
</dbReference>